<dbReference type="InterPro" id="IPR049082">
    <property type="entry name" value="T7SS_signal"/>
</dbReference>
<feature type="region of interest" description="Disordered" evidence="2">
    <location>
        <begin position="364"/>
        <end position="491"/>
    </location>
</feature>
<evidence type="ECO:0000259" key="5">
    <source>
        <dbReference type="Pfam" id="PF21725"/>
    </source>
</evidence>
<keyword evidence="7" id="KW-1185">Reference proteome</keyword>
<feature type="compositionally biased region" description="Low complexity" evidence="2">
    <location>
        <begin position="111"/>
        <end position="122"/>
    </location>
</feature>
<organism evidence="6 7">
    <name type="scientific">Streptomyces luteolifulvus</name>
    <dbReference type="NCBI Taxonomy" id="2615112"/>
    <lineage>
        <taxon>Bacteria</taxon>
        <taxon>Bacillati</taxon>
        <taxon>Actinomycetota</taxon>
        <taxon>Actinomycetes</taxon>
        <taxon>Kitasatosporales</taxon>
        <taxon>Streptomycetaceae</taxon>
        <taxon>Streptomyces</taxon>
    </lineage>
</organism>
<feature type="compositionally biased region" description="Polar residues" evidence="2">
    <location>
        <begin position="431"/>
        <end position="485"/>
    </location>
</feature>
<reference evidence="6 7" key="1">
    <citation type="submission" date="2019-09" db="EMBL/GenBank/DDBJ databases">
        <title>Screening of Novel Bioactive Compounds from Soil-Associated.</title>
        <authorList>
            <person name="Zhao S."/>
        </authorList>
    </citation>
    <scope>NUCLEOTIDE SEQUENCE [LARGE SCALE GENOMIC DNA]</scope>
    <source>
        <strain evidence="6 7">HIT-DPA4</strain>
    </source>
</reference>
<keyword evidence="1" id="KW-0175">Coiled coil</keyword>
<dbReference type="Pfam" id="PF18431">
    <property type="entry name" value="RNAse_A_bac"/>
    <property type="match status" value="1"/>
</dbReference>
<dbReference type="CDD" id="cd20684">
    <property type="entry name" value="CdiA-CT_Yk_RNaseA-like"/>
    <property type="match status" value="1"/>
</dbReference>
<gene>
    <name evidence="6" type="ORF">F7R91_40045</name>
</gene>
<keyword evidence="3" id="KW-0812">Transmembrane</keyword>
<dbReference type="AlphaFoldDB" id="A0A6H9UN44"/>
<feature type="region of interest" description="Disordered" evidence="2">
    <location>
        <begin position="111"/>
        <end position="144"/>
    </location>
</feature>
<dbReference type="Proteomes" id="UP000442707">
    <property type="component" value="Unassembled WGS sequence"/>
</dbReference>
<feature type="compositionally biased region" description="Low complexity" evidence="2">
    <location>
        <begin position="381"/>
        <end position="391"/>
    </location>
</feature>
<sequence>MARRHSNPQDFELVGMDDDPTPGDPDLIQGVITRYRDVGEAAEKAFNVLKRDGDISRGRGAAIDSLNEVIGDDLPDKLRRTATSYQDAAQAYADYIPRLREAQETFDRAVDQATAAASQANQTPVTLPESPTDQERAAATQRQDDIQAGQDALNAARSLAQQARQMRESAQARCAEVLERAASEAIPERSIFEKINDFFADFPFVKILLGILIAVTAIFFPVAGALLGGALFVLEQVTAIATGNFSLGDFAVGLIGLVPGGALLKGASGAATKVFPKITQNAGGSIKGIKSTFDEPKTVGASLSGSAGGVVKQAGEEFAASAAAEGATQVLNGDELNAGAILGAGALGAAGGLAGGLAGGGRGNRPSIPIKGSGGPGPGGSTRSTQGGPTPFGTRSTPGGPNRTAQNAPRFNPIPRALRQPRGRAGLAGSNPGSNTAPTAPTTNQGGNTAPTAPTTNQGGNTAPAANQTGLTSLGTPTNQAQTGVDLNPHELAGGHVKREHVGRTDAQMDARLARTGKRVISTFHDQPTAEKVIGDNISRHQQDVTDFVNGQRFRRGGAETQGNKLVIRSNMSPLDGTLRVAGGPGQQNTSVPPTRVKTVLQKDSNFQGDFRIVTSHPE</sequence>
<evidence type="ECO:0000259" key="4">
    <source>
        <dbReference type="Pfam" id="PF18431"/>
    </source>
</evidence>
<evidence type="ECO:0000313" key="6">
    <source>
        <dbReference type="EMBL" id="KAB1139431.1"/>
    </source>
</evidence>
<feature type="region of interest" description="Disordered" evidence="2">
    <location>
        <begin position="1"/>
        <end position="25"/>
    </location>
</feature>
<keyword evidence="3" id="KW-0472">Membrane</keyword>
<feature type="coiled-coil region" evidence="1">
    <location>
        <begin position="153"/>
        <end position="180"/>
    </location>
</feature>
<evidence type="ECO:0000256" key="3">
    <source>
        <dbReference type="SAM" id="Phobius"/>
    </source>
</evidence>
<accession>A0A6H9UN44</accession>
<evidence type="ECO:0000256" key="1">
    <source>
        <dbReference type="SAM" id="Coils"/>
    </source>
</evidence>
<name>A0A6H9UN44_9ACTN</name>
<feature type="domain" description="Bacterial CdiA-CT RNAse A" evidence="4">
    <location>
        <begin position="495"/>
        <end position="618"/>
    </location>
</feature>
<feature type="domain" description="Putative T7SS secretion signal" evidence="5">
    <location>
        <begin position="23"/>
        <end position="185"/>
    </location>
</feature>
<keyword evidence="3" id="KW-1133">Transmembrane helix</keyword>
<feature type="transmembrane region" description="Helical" evidence="3">
    <location>
        <begin position="207"/>
        <end position="234"/>
    </location>
</feature>
<proteinExistence type="predicted"/>
<comment type="caution">
    <text evidence="6">The sequence shown here is derived from an EMBL/GenBank/DDBJ whole genome shotgun (WGS) entry which is preliminary data.</text>
</comment>
<protein>
    <submittedName>
        <fullName evidence="6">Uncharacterized protein</fullName>
    </submittedName>
</protein>
<dbReference type="EMBL" id="VZRB01000062">
    <property type="protein sequence ID" value="KAB1139431.1"/>
    <property type="molecule type" value="Genomic_DNA"/>
</dbReference>
<feature type="compositionally biased region" description="Polar residues" evidence="2">
    <location>
        <begin position="393"/>
        <end position="409"/>
    </location>
</feature>
<evidence type="ECO:0000313" key="7">
    <source>
        <dbReference type="Proteomes" id="UP000442707"/>
    </source>
</evidence>
<dbReference type="Pfam" id="PF21725">
    <property type="entry name" value="T7SS_signal"/>
    <property type="match status" value="1"/>
</dbReference>
<dbReference type="InterPro" id="IPR041436">
    <property type="entry name" value="RNAse_A_bac"/>
</dbReference>
<evidence type="ECO:0000256" key="2">
    <source>
        <dbReference type="SAM" id="MobiDB-lite"/>
    </source>
</evidence>
<dbReference type="RefSeq" id="WP_150958576.1">
    <property type="nucleotide sequence ID" value="NZ_VZRB01000062.1"/>
</dbReference>